<keyword evidence="8" id="KW-0030">Aminoacyl-tRNA synthetase</keyword>
<keyword evidence="3" id="KW-0963">Cytoplasm</keyword>
<dbReference type="CDD" id="cd00858">
    <property type="entry name" value="GlyRS_anticodon"/>
    <property type="match status" value="1"/>
</dbReference>
<dbReference type="EMBL" id="MGER01000011">
    <property type="protein sequence ID" value="OGL88785.1"/>
    <property type="molecule type" value="Genomic_DNA"/>
</dbReference>
<evidence type="ECO:0000256" key="7">
    <source>
        <dbReference type="ARBA" id="ARBA00022917"/>
    </source>
</evidence>
<dbReference type="CDD" id="cd00774">
    <property type="entry name" value="GlyRS-like_core"/>
    <property type="match status" value="1"/>
</dbReference>
<dbReference type="GO" id="GO:0015966">
    <property type="term" value="P:diadenosine tetraphosphate biosynthetic process"/>
    <property type="evidence" value="ECO:0007669"/>
    <property type="project" value="UniProtKB-ARBA"/>
</dbReference>
<dbReference type="SUPFAM" id="SSF52954">
    <property type="entry name" value="Class II aaRS ABD-related"/>
    <property type="match status" value="1"/>
</dbReference>
<dbReference type="FunFam" id="3.40.50.800:FF:000002">
    <property type="entry name" value="Glycine--tRNA ligase"/>
    <property type="match status" value="1"/>
</dbReference>
<protein>
    <recommendedName>
        <fullName evidence="2">glycine--tRNA ligase</fullName>
        <ecNumber evidence="2">6.1.1.14</ecNumber>
    </recommendedName>
</protein>
<dbReference type="InterPro" id="IPR045864">
    <property type="entry name" value="aa-tRNA-synth_II/BPL/LPL"/>
</dbReference>
<evidence type="ECO:0000256" key="6">
    <source>
        <dbReference type="ARBA" id="ARBA00022840"/>
    </source>
</evidence>
<keyword evidence="7" id="KW-0648">Protein biosynthesis</keyword>
<name>A0A1F7VE97_9BACT</name>
<dbReference type="Gene3D" id="3.40.50.800">
    <property type="entry name" value="Anticodon-binding domain"/>
    <property type="match status" value="1"/>
</dbReference>
<dbReference type="InterPro" id="IPR027031">
    <property type="entry name" value="Gly-tRNA_synthase/POLG2"/>
</dbReference>
<evidence type="ECO:0000256" key="4">
    <source>
        <dbReference type="ARBA" id="ARBA00022598"/>
    </source>
</evidence>
<organism evidence="10 11">
    <name type="scientific">Candidatus Uhrbacteria bacterium RIFCSPLOWO2_02_FULL_49_11</name>
    <dbReference type="NCBI Taxonomy" id="1802409"/>
    <lineage>
        <taxon>Bacteria</taxon>
        <taxon>Candidatus Uhriibacteriota</taxon>
    </lineage>
</organism>
<dbReference type="GO" id="GO:0006426">
    <property type="term" value="P:glycyl-tRNA aminoacylation"/>
    <property type="evidence" value="ECO:0007669"/>
    <property type="project" value="InterPro"/>
</dbReference>
<dbReference type="PANTHER" id="PTHR10745">
    <property type="entry name" value="GLYCYL-TRNA SYNTHETASE/DNA POLYMERASE SUBUNIT GAMMA-2"/>
    <property type="match status" value="1"/>
</dbReference>
<dbReference type="PROSITE" id="PS50862">
    <property type="entry name" value="AA_TRNA_LIGASE_II"/>
    <property type="match status" value="1"/>
</dbReference>
<sequence>MDKIVSLAKRRGFVFPGSEIYGGLANSWDYGPLGVELKNNLRDWWWRRFVQSRDDMVGLDAAIIMNPEVWKASGHVASFSDAMADCRQCKARHRADHLIENALPDIKVEGKAVEELNAIIQEKNIACPQCGARDKFTNARKFSLLFQTSIGSIEGDKSTVYLRGEIAQAMFINFNNVRNTTRVKLPFGIASIGKAFRNEITPGNFIYRTLEFDLMEFEYFCLKSEWEQWFDYWLKEQKEWLQEMCFDMAHTRVREHTKEELSHYSSRTVDIEYQTPFGWKEMFGLAYRSDYDLKNHSEKSGVDLRYADIEGSEGKIPNVFIPHVIEPTFGLTRLVLMTLLESYREVGEGKEKRVYLKLHPRLAPYKVAVFPLLANKPKLVELARSIYDTLRPRFMTAWDDRGNIGKRYWAQDEIGTPFCITVDFDSLEKGDVTVRDRDTMKQERVKIEEVRGHVEERLRS</sequence>
<evidence type="ECO:0000256" key="8">
    <source>
        <dbReference type="ARBA" id="ARBA00023146"/>
    </source>
</evidence>
<dbReference type="InterPro" id="IPR033731">
    <property type="entry name" value="GlyRS-like_core"/>
</dbReference>
<dbReference type="EC" id="6.1.1.14" evidence="2"/>
<dbReference type="AlphaFoldDB" id="A0A1F7VE97"/>
<dbReference type="InterPro" id="IPR036621">
    <property type="entry name" value="Anticodon-bd_dom_sf"/>
</dbReference>
<evidence type="ECO:0000313" key="11">
    <source>
        <dbReference type="Proteomes" id="UP000178264"/>
    </source>
</evidence>
<dbReference type="InterPro" id="IPR006195">
    <property type="entry name" value="aa-tRNA-synth_II"/>
</dbReference>
<accession>A0A1F7VE97</accession>
<dbReference type="NCBIfam" id="NF003211">
    <property type="entry name" value="PRK04173.1"/>
    <property type="match status" value="1"/>
</dbReference>
<evidence type="ECO:0000313" key="10">
    <source>
        <dbReference type="EMBL" id="OGL88785.1"/>
    </source>
</evidence>
<dbReference type="Proteomes" id="UP000178264">
    <property type="component" value="Unassembled WGS sequence"/>
</dbReference>
<proteinExistence type="inferred from homology"/>
<keyword evidence="6" id="KW-0067">ATP-binding</keyword>
<comment type="caution">
    <text evidence="10">The sequence shown here is derived from an EMBL/GenBank/DDBJ whole genome shotgun (WGS) entry which is preliminary data.</text>
</comment>
<keyword evidence="4 10" id="KW-0436">Ligase</keyword>
<gene>
    <name evidence="10" type="ORF">A3I42_03195</name>
</gene>
<dbReference type="PANTHER" id="PTHR10745:SF8">
    <property type="entry name" value="DNA POLYMERASE SUBUNIT GAMMA-2, MITOCHONDRIAL"/>
    <property type="match status" value="1"/>
</dbReference>
<comment type="similarity">
    <text evidence="1">Belongs to the class-II aminoacyl-tRNA synthetase family.</text>
</comment>
<dbReference type="GO" id="GO:0005524">
    <property type="term" value="F:ATP binding"/>
    <property type="evidence" value="ECO:0007669"/>
    <property type="project" value="UniProtKB-KW"/>
</dbReference>
<dbReference type="SUPFAM" id="SSF55681">
    <property type="entry name" value="Class II aaRS and biotin synthetases"/>
    <property type="match status" value="1"/>
</dbReference>
<evidence type="ECO:0000256" key="1">
    <source>
        <dbReference type="ARBA" id="ARBA00008226"/>
    </source>
</evidence>
<dbReference type="GO" id="GO:1990742">
    <property type="term" value="C:microvesicle"/>
    <property type="evidence" value="ECO:0007669"/>
    <property type="project" value="UniProtKB-ARBA"/>
</dbReference>
<dbReference type="GO" id="GO:0070062">
    <property type="term" value="C:extracellular exosome"/>
    <property type="evidence" value="ECO:0007669"/>
    <property type="project" value="UniProtKB-ARBA"/>
</dbReference>
<dbReference type="GO" id="GO:0005737">
    <property type="term" value="C:cytoplasm"/>
    <property type="evidence" value="ECO:0007669"/>
    <property type="project" value="InterPro"/>
</dbReference>
<evidence type="ECO:0000256" key="5">
    <source>
        <dbReference type="ARBA" id="ARBA00022741"/>
    </source>
</evidence>
<reference evidence="10 11" key="1">
    <citation type="journal article" date="2016" name="Nat. Commun.">
        <title>Thousands of microbial genomes shed light on interconnected biogeochemical processes in an aquifer system.</title>
        <authorList>
            <person name="Anantharaman K."/>
            <person name="Brown C.T."/>
            <person name="Hug L.A."/>
            <person name="Sharon I."/>
            <person name="Castelle C.J."/>
            <person name="Probst A.J."/>
            <person name="Thomas B.C."/>
            <person name="Singh A."/>
            <person name="Wilkins M.J."/>
            <person name="Karaoz U."/>
            <person name="Brodie E.L."/>
            <person name="Williams K.H."/>
            <person name="Hubbard S.S."/>
            <person name="Banfield J.F."/>
        </authorList>
    </citation>
    <scope>NUCLEOTIDE SEQUENCE [LARGE SCALE GENOMIC DNA]</scope>
</reference>
<dbReference type="Gene3D" id="3.30.930.10">
    <property type="entry name" value="Bira Bifunctional Protein, Domain 2"/>
    <property type="match status" value="1"/>
</dbReference>
<dbReference type="NCBIfam" id="TIGR00389">
    <property type="entry name" value="glyS_dimeric"/>
    <property type="match status" value="1"/>
</dbReference>
<evidence type="ECO:0000259" key="9">
    <source>
        <dbReference type="PROSITE" id="PS50862"/>
    </source>
</evidence>
<dbReference type="PRINTS" id="PR01043">
    <property type="entry name" value="TRNASYNTHGLY"/>
</dbReference>
<dbReference type="InterPro" id="IPR002315">
    <property type="entry name" value="tRNA-synt_gly"/>
</dbReference>
<dbReference type="GO" id="GO:0004820">
    <property type="term" value="F:glycine-tRNA ligase activity"/>
    <property type="evidence" value="ECO:0007669"/>
    <property type="project" value="UniProtKB-EC"/>
</dbReference>
<dbReference type="InterPro" id="IPR004154">
    <property type="entry name" value="Anticodon-bd"/>
</dbReference>
<dbReference type="Pfam" id="PF03129">
    <property type="entry name" value="HGTP_anticodon"/>
    <property type="match status" value="1"/>
</dbReference>
<dbReference type="GO" id="GO:0004081">
    <property type="term" value="F:bis(5'-nucleosyl)-tetraphosphatase (asymmetrical) activity"/>
    <property type="evidence" value="ECO:0007669"/>
    <property type="project" value="UniProtKB-ARBA"/>
</dbReference>
<feature type="domain" description="Aminoacyl-transfer RNA synthetases class-II family profile" evidence="9">
    <location>
        <begin position="2"/>
        <end position="364"/>
    </location>
</feature>
<evidence type="ECO:0000256" key="2">
    <source>
        <dbReference type="ARBA" id="ARBA00012829"/>
    </source>
</evidence>
<keyword evidence="5" id="KW-0547">Nucleotide-binding</keyword>
<evidence type="ECO:0000256" key="3">
    <source>
        <dbReference type="ARBA" id="ARBA00022490"/>
    </source>
</evidence>